<accession>A0AAN8A402</accession>
<gene>
    <name evidence="2" type="ORF">LTR97_004094</name>
</gene>
<sequence>MRSTLILPIMGTMMYTISAAPVVSPRQDDPNPTKPMMSIGWIPYLYQPGKSTPQPEKFGPWDVILPRKDLPTSGDDFRVPCIGVCEPPRDRIFGVPAKQEIDLGNAVDVDAIAGDVDAIIEDAGKVMARDAPIVPDSVVSKIANAIDVDAEELEHDVQATDEEGTAFAHGAIDKLEHEAAKVMSAEPFALIHGAPHAFEQDIEAKAEAAIGELGEEVTSKGKAVEKAMANVAPGALVGAEHDIEAEAHASIKKLAPEMEAMEAHGAAILKDAEAKLQAVGLEPF</sequence>
<evidence type="ECO:0000313" key="2">
    <source>
        <dbReference type="EMBL" id="KAK5703145.1"/>
    </source>
</evidence>
<reference evidence="2" key="1">
    <citation type="submission" date="2023-08" db="EMBL/GenBank/DDBJ databases">
        <title>Black Yeasts Isolated from many extreme environments.</title>
        <authorList>
            <person name="Coleine C."/>
            <person name="Stajich J.E."/>
            <person name="Selbmann L."/>
        </authorList>
    </citation>
    <scope>NUCLEOTIDE SEQUENCE</scope>
    <source>
        <strain evidence="2">CCFEE 5810</strain>
    </source>
</reference>
<organism evidence="2 3">
    <name type="scientific">Elasticomyces elasticus</name>
    <dbReference type="NCBI Taxonomy" id="574655"/>
    <lineage>
        <taxon>Eukaryota</taxon>
        <taxon>Fungi</taxon>
        <taxon>Dikarya</taxon>
        <taxon>Ascomycota</taxon>
        <taxon>Pezizomycotina</taxon>
        <taxon>Dothideomycetes</taxon>
        <taxon>Dothideomycetidae</taxon>
        <taxon>Mycosphaerellales</taxon>
        <taxon>Teratosphaeriaceae</taxon>
        <taxon>Elasticomyces</taxon>
    </lineage>
</organism>
<evidence type="ECO:0000313" key="3">
    <source>
        <dbReference type="Proteomes" id="UP001310594"/>
    </source>
</evidence>
<evidence type="ECO:0000256" key="1">
    <source>
        <dbReference type="SAM" id="SignalP"/>
    </source>
</evidence>
<feature type="signal peptide" evidence="1">
    <location>
        <begin position="1"/>
        <end position="19"/>
    </location>
</feature>
<name>A0AAN8A402_9PEZI</name>
<dbReference type="EMBL" id="JAVRQU010000005">
    <property type="protein sequence ID" value="KAK5703145.1"/>
    <property type="molecule type" value="Genomic_DNA"/>
</dbReference>
<keyword evidence="1" id="KW-0732">Signal</keyword>
<protein>
    <submittedName>
        <fullName evidence="2">Uncharacterized protein</fullName>
    </submittedName>
</protein>
<dbReference type="AlphaFoldDB" id="A0AAN8A402"/>
<dbReference type="Proteomes" id="UP001310594">
    <property type="component" value="Unassembled WGS sequence"/>
</dbReference>
<proteinExistence type="predicted"/>
<feature type="chain" id="PRO_5043039625" evidence="1">
    <location>
        <begin position="20"/>
        <end position="284"/>
    </location>
</feature>
<comment type="caution">
    <text evidence="2">The sequence shown here is derived from an EMBL/GenBank/DDBJ whole genome shotgun (WGS) entry which is preliminary data.</text>
</comment>